<keyword evidence="4" id="KW-0808">Transferase</keyword>
<evidence type="ECO:0000259" key="10">
    <source>
        <dbReference type="PROSITE" id="PS52029"/>
    </source>
</evidence>
<dbReference type="InterPro" id="IPR036366">
    <property type="entry name" value="PGBDSf"/>
</dbReference>
<evidence type="ECO:0000256" key="2">
    <source>
        <dbReference type="ARBA" id="ARBA00005992"/>
    </source>
</evidence>
<dbReference type="CDD" id="cd16913">
    <property type="entry name" value="YkuD_like"/>
    <property type="match status" value="1"/>
</dbReference>
<dbReference type="InterPro" id="IPR050979">
    <property type="entry name" value="LD-transpeptidase"/>
</dbReference>
<dbReference type="Gene3D" id="2.40.440.10">
    <property type="entry name" value="L,D-transpeptidase catalytic domain-like"/>
    <property type="match status" value="1"/>
</dbReference>
<dbReference type="GO" id="GO:0071972">
    <property type="term" value="F:peptidoglycan L,D-transpeptidase activity"/>
    <property type="evidence" value="ECO:0007669"/>
    <property type="project" value="TreeGrafter"/>
</dbReference>
<dbReference type="SUPFAM" id="SSF47090">
    <property type="entry name" value="PGBD-like"/>
    <property type="match status" value="2"/>
</dbReference>
<dbReference type="PROSITE" id="PS52029">
    <property type="entry name" value="LD_TPASE"/>
    <property type="match status" value="1"/>
</dbReference>
<dbReference type="GO" id="GO:0071555">
    <property type="term" value="P:cell wall organization"/>
    <property type="evidence" value="ECO:0007669"/>
    <property type="project" value="UniProtKB-UniRule"/>
</dbReference>
<feature type="active site" description="Proton donor/acceptor" evidence="9">
    <location>
        <position position="199"/>
    </location>
</feature>
<dbReference type="Pfam" id="PF03734">
    <property type="entry name" value="YkuD"/>
    <property type="match status" value="1"/>
</dbReference>
<feature type="active site" description="Nucleophile" evidence="9">
    <location>
        <position position="215"/>
    </location>
</feature>
<proteinExistence type="inferred from homology"/>
<reference evidence="11 12" key="1">
    <citation type="submission" date="2019-03" db="EMBL/GenBank/DDBJ databases">
        <title>Subsurface microbial communities from deep shales in Ohio and West Virginia, USA.</title>
        <authorList>
            <person name="Wrighton K."/>
        </authorList>
    </citation>
    <scope>NUCLEOTIDE SEQUENCE [LARGE SCALE GENOMIC DNA]</scope>
    <source>
        <strain evidence="11 12">MSL 6dP</strain>
    </source>
</reference>
<dbReference type="InterPro" id="IPR038063">
    <property type="entry name" value="Transpep_catalytic_dom"/>
</dbReference>
<protein>
    <submittedName>
        <fullName evidence="11">Putative peptidoglycan binding protein</fullName>
    </submittedName>
</protein>
<keyword evidence="3" id="KW-0328">Glycosyltransferase</keyword>
<name>A0A4R8H930_9FIRM</name>
<keyword evidence="6 9" id="KW-0133">Cell shape</keyword>
<dbReference type="InterPro" id="IPR005490">
    <property type="entry name" value="LD_TPept_cat_dom"/>
</dbReference>
<evidence type="ECO:0000256" key="9">
    <source>
        <dbReference type="PROSITE-ProRule" id="PRU01373"/>
    </source>
</evidence>
<dbReference type="RefSeq" id="WP_134116555.1">
    <property type="nucleotide sequence ID" value="NZ_SOEG01000012.1"/>
</dbReference>
<dbReference type="InterPro" id="IPR002477">
    <property type="entry name" value="Peptidoglycan-bd-like"/>
</dbReference>
<evidence type="ECO:0000313" key="11">
    <source>
        <dbReference type="EMBL" id="TDX51503.1"/>
    </source>
</evidence>
<evidence type="ECO:0000256" key="3">
    <source>
        <dbReference type="ARBA" id="ARBA00022676"/>
    </source>
</evidence>
<dbReference type="Pfam" id="PF01471">
    <property type="entry name" value="PG_binding_1"/>
    <property type="match status" value="1"/>
</dbReference>
<dbReference type="PANTHER" id="PTHR30582">
    <property type="entry name" value="L,D-TRANSPEPTIDASE"/>
    <property type="match status" value="1"/>
</dbReference>
<dbReference type="Proteomes" id="UP000295832">
    <property type="component" value="Unassembled WGS sequence"/>
</dbReference>
<sequence>MKVRLITLYLLLNLIIFSPVLISAPDNYFYNHHQERELSLQSPLLYGNDVWELQRELRQLGFYRGKINSYYDWKTYLAVRKFQYTSKLSDTGVVTAEVWLSLGQAIHNQTSIRAGSNLRSKESNPQGIVSILVNTYEKRLIVYSDAKKYAEFPVAVGKYSTKSPVGEFKIIEKVDMWDKSAFGDKWMRLSVPWGNYGIHGTNKPGSIGYASSNGCIRMFNKDVAVLYSWVKVGTIVKIVGYREPITIDRILKPGHKGKDVLLFQEKLREFGFDPNCTDGRFGEDTKRIMRELKYIYGFNDDLIADENIFYLLNIK</sequence>
<feature type="domain" description="L,D-TPase catalytic" evidence="10">
    <location>
        <begin position="129"/>
        <end position="239"/>
    </location>
</feature>
<keyword evidence="12" id="KW-1185">Reference proteome</keyword>
<evidence type="ECO:0000256" key="4">
    <source>
        <dbReference type="ARBA" id="ARBA00022679"/>
    </source>
</evidence>
<dbReference type="SUPFAM" id="SSF141523">
    <property type="entry name" value="L,D-transpeptidase catalytic domain-like"/>
    <property type="match status" value="1"/>
</dbReference>
<comment type="similarity">
    <text evidence="2">Belongs to the YkuD family.</text>
</comment>
<dbReference type="GO" id="GO:0016757">
    <property type="term" value="F:glycosyltransferase activity"/>
    <property type="evidence" value="ECO:0007669"/>
    <property type="project" value="UniProtKB-KW"/>
</dbReference>
<evidence type="ECO:0000313" key="12">
    <source>
        <dbReference type="Proteomes" id="UP000295832"/>
    </source>
</evidence>
<dbReference type="GO" id="GO:0005576">
    <property type="term" value="C:extracellular region"/>
    <property type="evidence" value="ECO:0007669"/>
    <property type="project" value="TreeGrafter"/>
</dbReference>
<evidence type="ECO:0000256" key="6">
    <source>
        <dbReference type="ARBA" id="ARBA00022960"/>
    </source>
</evidence>
<evidence type="ECO:0000256" key="1">
    <source>
        <dbReference type="ARBA" id="ARBA00004752"/>
    </source>
</evidence>
<dbReference type="AlphaFoldDB" id="A0A4R8H930"/>
<comment type="caution">
    <text evidence="11">The sequence shown here is derived from an EMBL/GenBank/DDBJ whole genome shotgun (WGS) entry which is preliminary data.</text>
</comment>
<keyword evidence="7 9" id="KW-0573">Peptidoglycan synthesis</keyword>
<evidence type="ECO:0000256" key="5">
    <source>
        <dbReference type="ARBA" id="ARBA00022801"/>
    </source>
</evidence>
<dbReference type="InterPro" id="IPR036365">
    <property type="entry name" value="PGBD-like_sf"/>
</dbReference>
<keyword evidence="8 9" id="KW-0961">Cell wall biogenesis/degradation</keyword>
<accession>A0A4R8H930</accession>
<gene>
    <name evidence="11" type="ORF">C7959_1123</name>
</gene>
<keyword evidence="5" id="KW-0378">Hydrolase</keyword>
<dbReference type="UniPathway" id="UPA00219"/>
<evidence type="ECO:0000256" key="8">
    <source>
        <dbReference type="ARBA" id="ARBA00023316"/>
    </source>
</evidence>
<comment type="pathway">
    <text evidence="1 9">Cell wall biogenesis; peptidoglycan biosynthesis.</text>
</comment>
<dbReference type="GO" id="GO:0018104">
    <property type="term" value="P:peptidoglycan-protein cross-linking"/>
    <property type="evidence" value="ECO:0007669"/>
    <property type="project" value="TreeGrafter"/>
</dbReference>
<dbReference type="EMBL" id="SOEG01000012">
    <property type="protein sequence ID" value="TDX51503.1"/>
    <property type="molecule type" value="Genomic_DNA"/>
</dbReference>
<organism evidence="11 12">
    <name type="scientific">Orenia marismortui</name>
    <dbReference type="NCBI Taxonomy" id="46469"/>
    <lineage>
        <taxon>Bacteria</taxon>
        <taxon>Bacillati</taxon>
        <taxon>Bacillota</taxon>
        <taxon>Clostridia</taxon>
        <taxon>Halanaerobiales</taxon>
        <taxon>Halobacteroidaceae</taxon>
        <taxon>Orenia</taxon>
    </lineage>
</organism>
<dbReference type="PANTHER" id="PTHR30582:SF24">
    <property type="entry name" value="L,D-TRANSPEPTIDASE ERFK_SRFK-RELATED"/>
    <property type="match status" value="1"/>
</dbReference>
<evidence type="ECO:0000256" key="7">
    <source>
        <dbReference type="ARBA" id="ARBA00022984"/>
    </source>
</evidence>
<dbReference type="Gene3D" id="1.10.101.10">
    <property type="entry name" value="PGBD-like superfamily/PGBD"/>
    <property type="match status" value="2"/>
</dbReference>
<dbReference type="GO" id="GO:0008360">
    <property type="term" value="P:regulation of cell shape"/>
    <property type="evidence" value="ECO:0007669"/>
    <property type="project" value="UniProtKB-UniRule"/>
</dbReference>
<dbReference type="STRING" id="926561.GCA_000379025_00122"/>